<evidence type="ECO:0000313" key="1">
    <source>
        <dbReference type="EMBL" id="OAI10869.1"/>
    </source>
</evidence>
<accession>A0A177N131</accession>
<dbReference type="CDD" id="cd07067">
    <property type="entry name" value="HP_PGM_like"/>
    <property type="match status" value="1"/>
</dbReference>
<gene>
    <name evidence="1" type="ORF">A1507_21480</name>
</gene>
<dbReference type="InterPro" id="IPR029033">
    <property type="entry name" value="His_PPase_superfam"/>
</dbReference>
<dbReference type="RefSeq" id="WP_064042550.1">
    <property type="nucleotide sequence ID" value="NZ_LUUJ01000129.1"/>
</dbReference>
<dbReference type="SUPFAM" id="SSF53254">
    <property type="entry name" value="Phosphoglycerate mutase-like"/>
    <property type="match status" value="1"/>
</dbReference>
<dbReference type="Proteomes" id="UP000077857">
    <property type="component" value="Unassembled WGS sequence"/>
</dbReference>
<dbReference type="OrthoDB" id="9810154at2"/>
<comment type="caution">
    <text evidence="1">The sequence shown here is derived from an EMBL/GenBank/DDBJ whole genome shotgun (WGS) entry which is preliminary data.</text>
</comment>
<protein>
    <submittedName>
        <fullName evidence="1">Histidine phosphatase family protein</fullName>
    </submittedName>
</protein>
<evidence type="ECO:0000313" key="2">
    <source>
        <dbReference type="Proteomes" id="UP000077857"/>
    </source>
</evidence>
<proteinExistence type="predicted"/>
<dbReference type="Gene3D" id="3.40.50.1240">
    <property type="entry name" value="Phosphoglycerate mutase-like"/>
    <property type="match status" value="1"/>
</dbReference>
<dbReference type="InterPro" id="IPR013078">
    <property type="entry name" value="His_Pase_superF_clade-1"/>
</dbReference>
<sequence>MLITFLRHATAQEHTLAKADADRALTDKGIKQVKRLAAFCERNQLIPGNLFCSPVLRAQQTADLLNAYLPGCPAAQSAEWLATGSAPDQIREQLNLLANLGGNDIWLVGHEPDFSECIAQLLNTSADVLSIKKASLTRLEVDFASPHSATLLWSLPSALMR</sequence>
<organism evidence="1 2">
    <name type="scientific">Methylomonas koyamae</name>
    <dbReference type="NCBI Taxonomy" id="702114"/>
    <lineage>
        <taxon>Bacteria</taxon>
        <taxon>Pseudomonadati</taxon>
        <taxon>Pseudomonadota</taxon>
        <taxon>Gammaproteobacteria</taxon>
        <taxon>Methylococcales</taxon>
        <taxon>Methylococcaceae</taxon>
        <taxon>Methylomonas</taxon>
    </lineage>
</organism>
<dbReference type="SMART" id="SM00855">
    <property type="entry name" value="PGAM"/>
    <property type="match status" value="1"/>
</dbReference>
<reference evidence="1 2" key="1">
    <citation type="submission" date="2016-03" db="EMBL/GenBank/DDBJ databases">
        <authorList>
            <person name="Ploux O."/>
        </authorList>
    </citation>
    <scope>NUCLEOTIDE SEQUENCE [LARGE SCALE GENOMIC DNA]</scope>
    <source>
        <strain evidence="1 2">R-45378</strain>
    </source>
</reference>
<dbReference type="EMBL" id="LUUJ01000129">
    <property type="protein sequence ID" value="OAI10869.1"/>
    <property type="molecule type" value="Genomic_DNA"/>
</dbReference>
<dbReference type="Pfam" id="PF00300">
    <property type="entry name" value="His_Phos_1"/>
    <property type="match status" value="1"/>
</dbReference>
<name>A0A177N131_9GAMM</name>
<dbReference type="AlphaFoldDB" id="A0A177N131"/>